<comment type="caution">
    <text evidence="7">The sequence shown here is derived from an EMBL/GenBank/DDBJ whole genome shotgun (WGS) entry which is preliminary data.</text>
</comment>
<dbReference type="InterPro" id="IPR020578">
    <property type="entry name" value="Aminotrans_V_PyrdxlP_BS"/>
</dbReference>
<name>A0ABS7U422_9BACT</name>
<dbReference type="SUPFAM" id="SSF56281">
    <property type="entry name" value="Metallo-hydrolase/oxidoreductase"/>
    <property type="match status" value="1"/>
</dbReference>
<dbReference type="InterPro" id="IPR015424">
    <property type="entry name" value="PyrdxlP-dep_Trfase"/>
</dbReference>
<dbReference type="Pfam" id="PF00581">
    <property type="entry name" value="Rhodanese"/>
    <property type="match status" value="1"/>
</dbReference>
<dbReference type="PROSITE" id="PS50206">
    <property type="entry name" value="RHODANESE_3"/>
    <property type="match status" value="1"/>
</dbReference>
<accession>A0ABS7U422</accession>
<comment type="cofactor">
    <cofactor evidence="1 5">
        <name>pyridoxal 5'-phosphate</name>
        <dbReference type="ChEBI" id="CHEBI:597326"/>
    </cofactor>
</comment>
<evidence type="ECO:0000256" key="3">
    <source>
        <dbReference type="ARBA" id="ARBA00022898"/>
    </source>
</evidence>
<dbReference type="Gene3D" id="3.40.250.10">
    <property type="entry name" value="Rhodanese-like domain"/>
    <property type="match status" value="1"/>
</dbReference>
<keyword evidence="3" id="KW-0663">Pyridoxal phosphate</keyword>
<dbReference type="GO" id="GO:0008483">
    <property type="term" value="F:transaminase activity"/>
    <property type="evidence" value="ECO:0007669"/>
    <property type="project" value="UniProtKB-KW"/>
</dbReference>
<dbReference type="SMART" id="SM00450">
    <property type="entry name" value="RHOD"/>
    <property type="match status" value="1"/>
</dbReference>
<evidence type="ECO:0000256" key="4">
    <source>
        <dbReference type="ARBA" id="ARBA00050776"/>
    </source>
</evidence>
<dbReference type="InterPro" id="IPR044528">
    <property type="entry name" value="POD-like_MBL-fold"/>
</dbReference>
<dbReference type="InterPro" id="IPR015421">
    <property type="entry name" value="PyrdxlP-dep_Trfase_major"/>
</dbReference>
<dbReference type="InterPro" id="IPR015422">
    <property type="entry name" value="PyrdxlP-dep_Trfase_small"/>
</dbReference>
<keyword evidence="7" id="KW-0808">Transferase</keyword>
<dbReference type="SUPFAM" id="SSF52821">
    <property type="entry name" value="Rhodanese/Cell cycle control phosphatase"/>
    <property type="match status" value="1"/>
</dbReference>
<evidence type="ECO:0000256" key="5">
    <source>
        <dbReference type="RuleBase" id="RU004504"/>
    </source>
</evidence>
<evidence type="ECO:0000259" key="6">
    <source>
        <dbReference type="PROSITE" id="PS50206"/>
    </source>
</evidence>
<proteinExistence type="inferred from homology"/>
<dbReference type="Gene3D" id="3.40.640.10">
    <property type="entry name" value="Type I PLP-dependent aspartate aminotransferase-like (Major domain)"/>
    <property type="match status" value="1"/>
</dbReference>
<dbReference type="SMART" id="SM00849">
    <property type="entry name" value="Lactamase_B"/>
    <property type="match status" value="1"/>
</dbReference>
<sequence length="817" mass="86910">MRLSYHQLVDRVRARVAAVTAAEFAARRRLPGDRSVVLDVREPDEFAGTGAIAGALHVPRGLVEKLSADILPDLDAAIVVVCASGHRAVLVADVLQQLGYTRVQYLEGGLLGWQAAGLPLAPACVASRPGAAACARVPTWADIRAAFPIVGRQVPVMGEGERALLYLDHAASTHAPEPVLDRYARFMAGEYANIHRGTHLLSRKATEHFDECYYVVSDFLGGDLASDCVVFLGNTTQAVDLASHVMAPLPGKVVVTELEHHSNDLPHRNRGPVLRARITADGRLDMDHLEQLLRKNLVKLVAVTGASNVTGWMPDVHAIARLAHEHGALILVDAAQLLAHQRIDLRPAGDPAHIDFLAAAGHKAYAPFGAAFLYGPRGIMDAAPPYLPGGGTASRVGPHGVEYVAAPDRHQGGTPNIGGVLALAEALRFLDGIGMQHVRQHEVALTRRAMAGMRALGVTLYGPEDPDARLGVISFNVEGVSDPLAAAVLSEERGIAVRNGRFCAHIHVDRLLASQGGATPEAGSAPGAVRASFGLYNDEADVDRLLEAVAVLRDRRWVGRYRVRAAGVTAEFAGRCNDRWMEADAPSPPAQVDAGPDAALLFAQLNPSGPTRCYLIADRTSGAAMLVDPRRDQVDRYLAELQRHGLRLELVLDTHTHGDHLSGTKRLKDLLGCAIAMHRSASAPCVDRPLDDGDSISLGGLALEVWHTPGHTPDSLCLLLPDRVLTGDTLWIGGTGGCDVGGDPAALAAALLRLRGLPAHTEVWPLHDFDGRGRSTIGEEAATNPWLQGDLAQLRARLAPGGAEPSAVSQANARCQT</sequence>
<dbReference type="InterPro" id="IPR036866">
    <property type="entry name" value="RibonucZ/Hydroxyglut_hydro"/>
</dbReference>
<reference evidence="7" key="1">
    <citation type="submission" date="2021-08" db="EMBL/GenBank/DDBJ databases">
        <authorList>
            <person name="Stevens D.C."/>
        </authorList>
    </citation>
    <scope>NUCLEOTIDE SEQUENCE</scope>
    <source>
        <strain evidence="7">DSM 53165</strain>
    </source>
</reference>
<dbReference type="EMBL" id="JAIRAU010000056">
    <property type="protein sequence ID" value="MBZ5715305.1"/>
    <property type="molecule type" value="Genomic_DNA"/>
</dbReference>
<dbReference type="CDD" id="cd00158">
    <property type="entry name" value="RHOD"/>
    <property type="match status" value="1"/>
</dbReference>
<protein>
    <submittedName>
        <fullName evidence="7">Aminotransferase class V-fold PLP-dependent enzyme</fullName>
    </submittedName>
</protein>
<evidence type="ECO:0000256" key="1">
    <source>
        <dbReference type="ARBA" id="ARBA00001933"/>
    </source>
</evidence>
<dbReference type="PROSITE" id="PS00595">
    <property type="entry name" value="AA_TRANSFER_CLASS_5"/>
    <property type="match status" value="1"/>
</dbReference>
<dbReference type="Proteomes" id="UP001139031">
    <property type="component" value="Unassembled WGS sequence"/>
</dbReference>
<evidence type="ECO:0000313" key="7">
    <source>
        <dbReference type="EMBL" id="MBZ5715305.1"/>
    </source>
</evidence>
<keyword evidence="8" id="KW-1185">Reference proteome</keyword>
<comment type="similarity">
    <text evidence="2">Belongs to the class-V pyridoxal-phosphate-dependent aminotransferase family. Csd subfamily.</text>
</comment>
<evidence type="ECO:0000256" key="2">
    <source>
        <dbReference type="ARBA" id="ARBA00010447"/>
    </source>
</evidence>
<comment type="catalytic activity">
    <reaction evidence="4">
        <text>(sulfur carrier)-H + L-cysteine = (sulfur carrier)-SH + L-alanine</text>
        <dbReference type="Rhea" id="RHEA:43892"/>
        <dbReference type="Rhea" id="RHEA-COMP:14737"/>
        <dbReference type="Rhea" id="RHEA-COMP:14739"/>
        <dbReference type="ChEBI" id="CHEBI:29917"/>
        <dbReference type="ChEBI" id="CHEBI:35235"/>
        <dbReference type="ChEBI" id="CHEBI:57972"/>
        <dbReference type="ChEBI" id="CHEBI:64428"/>
        <dbReference type="EC" id="2.8.1.7"/>
    </reaction>
</comment>
<gene>
    <name evidence="7" type="ORF">K7C98_39230</name>
</gene>
<organism evidence="7 8">
    <name type="scientific">Nannocystis pusilla</name>
    <dbReference type="NCBI Taxonomy" id="889268"/>
    <lineage>
        <taxon>Bacteria</taxon>
        <taxon>Pseudomonadati</taxon>
        <taxon>Myxococcota</taxon>
        <taxon>Polyangia</taxon>
        <taxon>Nannocystales</taxon>
        <taxon>Nannocystaceae</taxon>
        <taxon>Nannocystis</taxon>
    </lineage>
</organism>
<dbReference type="Gene3D" id="3.60.15.10">
    <property type="entry name" value="Ribonuclease Z/Hydroxyacylglutathione hydrolase-like"/>
    <property type="match status" value="1"/>
</dbReference>
<dbReference type="Pfam" id="PF00753">
    <property type="entry name" value="Lactamase_B"/>
    <property type="match status" value="1"/>
</dbReference>
<evidence type="ECO:0000313" key="8">
    <source>
        <dbReference type="Proteomes" id="UP001139031"/>
    </source>
</evidence>
<keyword evidence="7" id="KW-0032">Aminotransferase</keyword>
<dbReference type="PANTHER" id="PTHR43586">
    <property type="entry name" value="CYSTEINE DESULFURASE"/>
    <property type="match status" value="1"/>
</dbReference>
<dbReference type="CDD" id="cd07724">
    <property type="entry name" value="POD-like_MBL-fold"/>
    <property type="match status" value="1"/>
</dbReference>
<dbReference type="InterPro" id="IPR001763">
    <property type="entry name" value="Rhodanese-like_dom"/>
</dbReference>
<feature type="domain" description="Rhodanese" evidence="6">
    <location>
        <begin position="31"/>
        <end position="122"/>
    </location>
</feature>
<dbReference type="Pfam" id="PF00266">
    <property type="entry name" value="Aminotran_5"/>
    <property type="match status" value="1"/>
</dbReference>
<dbReference type="PANTHER" id="PTHR43586:SF8">
    <property type="entry name" value="CYSTEINE DESULFURASE 1, CHLOROPLASTIC"/>
    <property type="match status" value="1"/>
</dbReference>
<dbReference type="RefSeq" id="WP_224197046.1">
    <property type="nucleotide sequence ID" value="NZ_JAIRAU010000056.1"/>
</dbReference>
<dbReference type="Gene3D" id="3.90.1150.10">
    <property type="entry name" value="Aspartate Aminotransferase, domain 1"/>
    <property type="match status" value="1"/>
</dbReference>
<dbReference type="SUPFAM" id="SSF53383">
    <property type="entry name" value="PLP-dependent transferases"/>
    <property type="match status" value="1"/>
</dbReference>
<dbReference type="InterPro" id="IPR001279">
    <property type="entry name" value="Metallo-B-lactamas"/>
</dbReference>
<dbReference type="InterPro" id="IPR036873">
    <property type="entry name" value="Rhodanese-like_dom_sf"/>
</dbReference>
<dbReference type="InterPro" id="IPR000192">
    <property type="entry name" value="Aminotrans_V_dom"/>
</dbReference>